<reference evidence="2 3" key="1">
    <citation type="journal article" date="2024" name="BMC Genomics">
        <title>De novo assembly and annotation of Popillia japonica's genome with initial clues to its potential as an invasive pest.</title>
        <authorList>
            <person name="Cucini C."/>
            <person name="Boschi S."/>
            <person name="Funari R."/>
            <person name="Cardaioli E."/>
            <person name="Iannotti N."/>
            <person name="Marturano G."/>
            <person name="Paoli F."/>
            <person name="Bruttini M."/>
            <person name="Carapelli A."/>
            <person name="Frati F."/>
            <person name="Nardi F."/>
        </authorList>
    </citation>
    <scope>NUCLEOTIDE SEQUENCE [LARGE SCALE GENOMIC DNA]</scope>
    <source>
        <strain evidence="2">DMR45628</strain>
    </source>
</reference>
<keyword evidence="1" id="KW-1133">Transmembrane helix</keyword>
<proteinExistence type="predicted"/>
<dbReference type="EMBL" id="JASPKY010000111">
    <property type="protein sequence ID" value="KAK9736602.1"/>
    <property type="molecule type" value="Genomic_DNA"/>
</dbReference>
<keyword evidence="3" id="KW-1185">Reference proteome</keyword>
<evidence type="ECO:0000256" key="1">
    <source>
        <dbReference type="SAM" id="Phobius"/>
    </source>
</evidence>
<keyword evidence="1" id="KW-0812">Transmembrane</keyword>
<comment type="caution">
    <text evidence="2">The sequence shown here is derived from an EMBL/GenBank/DDBJ whole genome shotgun (WGS) entry which is preliminary data.</text>
</comment>
<accession>A0AAW1LKP2</accession>
<feature type="transmembrane region" description="Helical" evidence="1">
    <location>
        <begin position="218"/>
        <end position="236"/>
    </location>
</feature>
<protein>
    <submittedName>
        <fullName evidence="2">Uncharacterized protein</fullName>
    </submittedName>
</protein>
<dbReference type="PANTHER" id="PTHR31912:SF34">
    <property type="entry name" value="NOTOCHORD-RELATED PROTEIN"/>
    <property type="match status" value="1"/>
</dbReference>
<name>A0AAW1LKP2_POPJA</name>
<feature type="transmembrane region" description="Helical" evidence="1">
    <location>
        <begin position="165"/>
        <end position="184"/>
    </location>
</feature>
<keyword evidence="1" id="KW-0472">Membrane</keyword>
<dbReference type="PANTHER" id="PTHR31912">
    <property type="entry name" value="IP13529P"/>
    <property type="match status" value="1"/>
</dbReference>
<evidence type="ECO:0000313" key="2">
    <source>
        <dbReference type="EMBL" id="KAK9736602.1"/>
    </source>
</evidence>
<dbReference type="Proteomes" id="UP001458880">
    <property type="component" value="Unassembled WGS sequence"/>
</dbReference>
<dbReference type="AlphaFoldDB" id="A0AAW1LKP2"/>
<gene>
    <name evidence="2" type="ORF">QE152_g11412</name>
</gene>
<evidence type="ECO:0000313" key="3">
    <source>
        <dbReference type="Proteomes" id="UP001458880"/>
    </source>
</evidence>
<sequence>MKKRPVETVGIFDDTLVEKPIKGTLIGVSHDNLGGNQLYGLVESFSAAYFCRICLSDKNETRSLCEQDDSKLRTVSNYREHYPTAPNSHGIKFNSILNDLHYYNIFDNYTVDIKHDVLEGVAQLEIKYFLKFIIGENLTTLNEINMPLILADIVSKLTDKQKLKFKVLILLLNIMDIIFCPVNSPGMVLNLKYLITEHHTLFQAEYDSNLTPKHHMMIHYPMIILKSGPLIGFWCMRFEAKHAYFKDLCNKLKNYKTLCKTLAYRHQQCAWYEWHNLELSTRPTYGKCKLKEKPNFLLHLNFEQDQILSTQSVQFLGCIFKKGCFIVQGIHDDSLPVFLEITDFFILNDLPCAICKKWKTSYFEDYYHSYIIETLSKEEYVIFNLVTLKHVVAYEIHHPFGLELNCIVLKYEVVHEL</sequence>
<organism evidence="2 3">
    <name type="scientific">Popillia japonica</name>
    <name type="common">Japanese beetle</name>
    <dbReference type="NCBI Taxonomy" id="7064"/>
    <lineage>
        <taxon>Eukaryota</taxon>
        <taxon>Metazoa</taxon>
        <taxon>Ecdysozoa</taxon>
        <taxon>Arthropoda</taxon>
        <taxon>Hexapoda</taxon>
        <taxon>Insecta</taxon>
        <taxon>Pterygota</taxon>
        <taxon>Neoptera</taxon>
        <taxon>Endopterygota</taxon>
        <taxon>Coleoptera</taxon>
        <taxon>Polyphaga</taxon>
        <taxon>Scarabaeiformia</taxon>
        <taxon>Scarabaeidae</taxon>
        <taxon>Rutelinae</taxon>
        <taxon>Popillia</taxon>
    </lineage>
</organism>